<gene>
    <name evidence="1" type="ORF">HID58_055438</name>
</gene>
<protein>
    <recommendedName>
        <fullName evidence="3">HEPN domain-containing protein</fullName>
    </recommendedName>
</protein>
<evidence type="ECO:0008006" key="3">
    <source>
        <dbReference type="Google" id="ProtNLM"/>
    </source>
</evidence>
<dbReference type="Proteomes" id="UP000824890">
    <property type="component" value="Unassembled WGS sequence"/>
</dbReference>
<comment type="caution">
    <text evidence="1">The sequence shown here is derived from an EMBL/GenBank/DDBJ whole genome shotgun (WGS) entry which is preliminary data.</text>
</comment>
<keyword evidence="2" id="KW-1185">Reference proteome</keyword>
<sequence>MYSYFFDLYCCLRMFEDFRNKADFVSWNAIQTACLRHEQSAELNYHITMCNLLLRACVKILSLKLGNQVRCNNLKIGLFGSLEKARRIFYSMYNKDIVLWSTFLDLEKKLSHYQGNEKFRLEPKPCNLCRCSYCL</sequence>
<dbReference type="EMBL" id="JAGKQM010000013">
    <property type="protein sequence ID" value="KAH0893009.1"/>
    <property type="molecule type" value="Genomic_DNA"/>
</dbReference>
<accession>A0ABQ8AKB1</accession>
<proteinExistence type="predicted"/>
<evidence type="ECO:0000313" key="2">
    <source>
        <dbReference type="Proteomes" id="UP000824890"/>
    </source>
</evidence>
<organism evidence="1 2">
    <name type="scientific">Brassica napus</name>
    <name type="common">Rape</name>
    <dbReference type="NCBI Taxonomy" id="3708"/>
    <lineage>
        <taxon>Eukaryota</taxon>
        <taxon>Viridiplantae</taxon>
        <taxon>Streptophyta</taxon>
        <taxon>Embryophyta</taxon>
        <taxon>Tracheophyta</taxon>
        <taxon>Spermatophyta</taxon>
        <taxon>Magnoliopsida</taxon>
        <taxon>eudicotyledons</taxon>
        <taxon>Gunneridae</taxon>
        <taxon>Pentapetalae</taxon>
        <taxon>rosids</taxon>
        <taxon>malvids</taxon>
        <taxon>Brassicales</taxon>
        <taxon>Brassicaceae</taxon>
        <taxon>Brassiceae</taxon>
        <taxon>Brassica</taxon>
    </lineage>
</organism>
<name>A0ABQ8AKB1_BRANA</name>
<reference evidence="1 2" key="1">
    <citation type="submission" date="2021-05" db="EMBL/GenBank/DDBJ databases">
        <title>Genome Assembly of Synthetic Allotetraploid Brassica napus Reveals Homoeologous Exchanges between Subgenomes.</title>
        <authorList>
            <person name="Davis J.T."/>
        </authorList>
    </citation>
    <scope>NUCLEOTIDE SEQUENCE [LARGE SCALE GENOMIC DNA]</scope>
    <source>
        <strain evidence="2">cv. Da-Ae</strain>
        <tissue evidence="1">Seedling</tissue>
    </source>
</reference>
<evidence type="ECO:0000313" key="1">
    <source>
        <dbReference type="EMBL" id="KAH0893009.1"/>
    </source>
</evidence>